<dbReference type="InterPro" id="IPR003323">
    <property type="entry name" value="OTU_dom"/>
</dbReference>
<evidence type="ECO:0000259" key="1">
    <source>
        <dbReference type="PROSITE" id="PS50802"/>
    </source>
</evidence>
<gene>
    <name evidence="2" type="ORF">EDS130_LOCUS44563</name>
</gene>
<evidence type="ECO:0000313" key="3">
    <source>
        <dbReference type="Proteomes" id="UP000663852"/>
    </source>
</evidence>
<sequence length="353" mass="40742">MYDHVHVMQLKSYSLDFDMGRSYMILDGEKTLMKSYATSRYILCKLCWESGDLNRMEWILWLLGISNEKELVEQFQFYEQTWSCHIPTGCRVEKWNKNNRGSVIMVQCLFCEAESGNYCCSSCDRMTCGQKFGRLLQYLKNAREESFIGMFFILLLKELSRWMCTECGWIFVQMILLASVDVRHLVPADIPGDGNCLYHSVLLLMNNSVMTSSELRVHTIVELVTNEAFYSHRFAYAVGPLDIAIKGVCKKNTYSELYEVAALCTVISCNIRSLYPEIDFRVDMAIMNSVFTPIPPIIAKYEIKVLWSNARSEVDIRATNNSQWSPNHFVPLMSSNTRYQDISSSQIELTTKI</sequence>
<dbReference type="SUPFAM" id="SSF54001">
    <property type="entry name" value="Cysteine proteinases"/>
    <property type="match status" value="1"/>
</dbReference>
<reference evidence="2" key="1">
    <citation type="submission" date="2021-02" db="EMBL/GenBank/DDBJ databases">
        <authorList>
            <person name="Nowell W R."/>
        </authorList>
    </citation>
    <scope>NUCLEOTIDE SEQUENCE</scope>
</reference>
<dbReference type="InterPro" id="IPR038765">
    <property type="entry name" value="Papain-like_cys_pep_sf"/>
</dbReference>
<protein>
    <recommendedName>
        <fullName evidence="1">OTU domain-containing protein</fullName>
    </recommendedName>
</protein>
<dbReference type="CDD" id="cd22791">
    <property type="entry name" value="OTU_VRTN"/>
    <property type="match status" value="1"/>
</dbReference>
<name>A0A815V3M0_ADIRI</name>
<accession>A0A815V3M0</accession>
<dbReference type="OrthoDB" id="10043303at2759"/>
<dbReference type="EMBL" id="CAJNOJ010000879">
    <property type="protein sequence ID" value="CAF1530866.1"/>
    <property type="molecule type" value="Genomic_DNA"/>
</dbReference>
<dbReference type="PROSITE" id="PS50802">
    <property type="entry name" value="OTU"/>
    <property type="match status" value="1"/>
</dbReference>
<dbReference type="InterPro" id="IPR047273">
    <property type="entry name" value="VRTN_OTU_dom"/>
</dbReference>
<comment type="caution">
    <text evidence="2">The sequence shown here is derived from an EMBL/GenBank/DDBJ whole genome shotgun (WGS) entry which is preliminary data.</text>
</comment>
<feature type="domain" description="OTU" evidence="1">
    <location>
        <begin position="185"/>
        <end position="297"/>
    </location>
</feature>
<dbReference type="Proteomes" id="UP000663852">
    <property type="component" value="Unassembled WGS sequence"/>
</dbReference>
<proteinExistence type="predicted"/>
<evidence type="ECO:0000313" key="2">
    <source>
        <dbReference type="EMBL" id="CAF1530866.1"/>
    </source>
</evidence>
<dbReference type="AlphaFoldDB" id="A0A815V3M0"/>
<organism evidence="2 3">
    <name type="scientific">Adineta ricciae</name>
    <name type="common">Rotifer</name>
    <dbReference type="NCBI Taxonomy" id="249248"/>
    <lineage>
        <taxon>Eukaryota</taxon>
        <taxon>Metazoa</taxon>
        <taxon>Spiralia</taxon>
        <taxon>Gnathifera</taxon>
        <taxon>Rotifera</taxon>
        <taxon>Eurotatoria</taxon>
        <taxon>Bdelloidea</taxon>
        <taxon>Adinetida</taxon>
        <taxon>Adinetidae</taxon>
        <taxon>Adineta</taxon>
    </lineage>
</organism>
<dbReference type="Gene3D" id="3.90.70.80">
    <property type="match status" value="1"/>
</dbReference>